<sequence>MVRILNKMNVAELLTMSDTLNYVENAYKQLSLGNAIVPQRIAITDLAPGLTLIMPGIIGGGMNALATKIVSVYKDNPEKHNMPTVLGKIMIQDINTGEIVGIMDGGLITAMRTGAATGVSVKYLARKDSTEMSIFGAGTQAKKQVVATYWALNQKLEKCKVFDVHRAASESFKLELEKELGIDIEIIDEVKDEFFSSDILVAASTSSEPLFSGEKIQEGMHISSIGAHAPKARELDSLTIKKANLLVAGLKDACIAEAGDYIIPISEGIISKDDIISIGDIINRKASGRKSSSEITVFKSVGIAAQDVAVAKLVYDRALKENIGQDINF</sequence>
<dbReference type="SUPFAM" id="SSF51735">
    <property type="entry name" value="NAD(P)-binding Rossmann-fold domains"/>
    <property type="match status" value="1"/>
</dbReference>
<dbReference type="FunFam" id="3.40.50.720:FF:000311">
    <property type="entry name" value="Ornithine cyclodeaminase"/>
    <property type="match status" value="1"/>
</dbReference>
<proteinExistence type="inferred from homology"/>
<dbReference type="KEGG" id="psyt:DSAG12_00078"/>
<name>A0A5B9D646_9ARCH</name>
<comment type="similarity">
    <text evidence="1">Belongs to the ornithine cyclodeaminase/mu-crystallin family.</text>
</comment>
<dbReference type="PANTHER" id="PTHR13812:SF19">
    <property type="entry name" value="KETIMINE REDUCTASE MU-CRYSTALLIN"/>
    <property type="match status" value="1"/>
</dbReference>
<dbReference type="GeneID" id="41328084"/>
<dbReference type="InterPro" id="IPR023401">
    <property type="entry name" value="ODC_N"/>
</dbReference>
<dbReference type="Proteomes" id="UP000321408">
    <property type="component" value="Chromosome"/>
</dbReference>
<dbReference type="AlphaFoldDB" id="A0A5B9D646"/>
<reference evidence="2 3" key="1">
    <citation type="journal article" date="2020" name="Nature">
        <title>Isolation of an archaeon at the prokaryote-eukaryote interface.</title>
        <authorList>
            <person name="Imachi H."/>
            <person name="Nobu M.K."/>
            <person name="Nakahara N."/>
            <person name="Morono Y."/>
            <person name="Ogawara M."/>
            <person name="Takaki Y."/>
            <person name="Takano Y."/>
            <person name="Uematsu K."/>
            <person name="Ikuta T."/>
            <person name="Ito M."/>
            <person name="Matsui Y."/>
            <person name="Miyazaki M."/>
            <person name="Murata K."/>
            <person name="Saito Y."/>
            <person name="Sakai S."/>
            <person name="Song C."/>
            <person name="Tasumi E."/>
            <person name="Yamanaka Y."/>
            <person name="Yamaguchi T."/>
            <person name="Kamagata Y."/>
            <person name="Tamaki H."/>
            <person name="Takai K."/>
        </authorList>
    </citation>
    <scope>NUCLEOTIDE SEQUENCE [LARGE SCALE GENOMIC DNA]</scope>
    <source>
        <strain evidence="2 3">MK-D1</strain>
    </source>
</reference>
<dbReference type="InterPro" id="IPR036291">
    <property type="entry name" value="NAD(P)-bd_dom_sf"/>
</dbReference>
<dbReference type="Gene3D" id="3.30.1780.10">
    <property type="entry name" value="ornithine cyclodeaminase, domain 1"/>
    <property type="match status" value="1"/>
</dbReference>
<organism evidence="2 3">
    <name type="scientific">Promethearchaeum syntrophicum</name>
    <dbReference type="NCBI Taxonomy" id="2594042"/>
    <lineage>
        <taxon>Archaea</taxon>
        <taxon>Promethearchaeati</taxon>
        <taxon>Promethearchaeota</taxon>
        <taxon>Promethearchaeia</taxon>
        <taxon>Promethearchaeales</taxon>
        <taxon>Promethearchaeaceae</taxon>
        <taxon>Promethearchaeum</taxon>
    </lineage>
</organism>
<dbReference type="GO" id="GO:0019752">
    <property type="term" value="P:carboxylic acid metabolic process"/>
    <property type="evidence" value="ECO:0007669"/>
    <property type="project" value="UniProtKB-ARBA"/>
</dbReference>
<dbReference type="PIRSF" id="PIRSF001439">
    <property type="entry name" value="CryM"/>
    <property type="match status" value="1"/>
</dbReference>
<dbReference type="PANTHER" id="PTHR13812">
    <property type="entry name" value="KETIMINE REDUCTASE MU-CRYSTALLIN"/>
    <property type="match status" value="1"/>
</dbReference>
<dbReference type="Gene3D" id="3.40.50.720">
    <property type="entry name" value="NAD(P)-binding Rossmann-like Domain"/>
    <property type="match status" value="1"/>
</dbReference>
<reference evidence="2 3" key="2">
    <citation type="journal article" date="2024" name="Int. J. Syst. Evol. Microbiol.">
        <title>Promethearchaeum syntrophicum gen. nov., sp. nov., an anaerobic, obligately syntrophic archaeon, the first isolate of the lineage 'Asgard' archaea, and proposal of the new archaeal phylum Promethearchaeota phyl. nov. and kingdom Promethearchaeati regn. nov.</title>
        <authorList>
            <person name="Imachi H."/>
            <person name="Nobu M.K."/>
            <person name="Kato S."/>
            <person name="Takaki Y."/>
            <person name="Miyazaki M."/>
            <person name="Miyata M."/>
            <person name="Ogawara M."/>
            <person name="Saito Y."/>
            <person name="Sakai S."/>
            <person name="Tahara Y.O."/>
            <person name="Takano Y."/>
            <person name="Tasumi E."/>
            <person name="Uematsu K."/>
            <person name="Yoshimura T."/>
            <person name="Itoh T."/>
            <person name="Ohkuma M."/>
            <person name="Takai K."/>
        </authorList>
    </citation>
    <scope>NUCLEOTIDE SEQUENCE [LARGE SCALE GENOMIC DNA]</scope>
    <source>
        <strain evidence="2 3">MK-D1</strain>
    </source>
</reference>
<evidence type="ECO:0000313" key="3">
    <source>
        <dbReference type="Proteomes" id="UP000321408"/>
    </source>
</evidence>
<dbReference type="RefSeq" id="WP_147661228.1">
    <property type="nucleotide sequence ID" value="NZ_CP042905.2"/>
</dbReference>
<protein>
    <submittedName>
        <fullName evidence="2">Ornithine cyclodeaminase family protein</fullName>
    </submittedName>
</protein>
<dbReference type="GO" id="GO:0005737">
    <property type="term" value="C:cytoplasm"/>
    <property type="evidence" value="ECO:0007669"/>
    <property type="project" value="TreeGrafter"/>
</dbReference>
<gene>
    <name evidence="2" type="ORF">DSAG12_00078</name>
</gene>
<keyword evidence="3" id="KW-1185">Reference proteome</keyword>
<dbReference type="Pfam" id="PF02423">
    <property type="entry name" value="OCD_Mu_crystall"/>
    <property type="match status" value="1"/>
</dbReference>
<dbReference type="GO" id="GO:0000286">
    <property type="term" value="F:alanine dehydrogenase activity"/>
    <property type="evidence" value="ECO:0007669"/>
    <property type="project" value="UniProtKB-EC"/>
</dbReference>
<dbReference type="OrthoDB" id="21421at2157"/>
<accession>A0A5B9D646</accession>
<dbReference type="InterPro" id="IPR003462">
    <property type="entry name" value="ODC_Mu_crystall"/>
</dbReference>
<evidence type="ECO:0000256" key="1">
    <source>
        <dbReference type="ARBA" id="ARBA00008903"/>
    </source>
</evidence>
<evidence type="ECO:0000313" key="2">
    <source>
        <dbReference type="EMBL" id="QEE14267.1"/>
    </source>
</evidence>
<dbReference type="EMBL" id="CP042905">
    <property type="protein sequence ID" value="QEE14267.1"/>
    <property type="molecule type" value="Genomic_DNA"/>
</dbReference>